<feature type="binding site" evidence="5">
    <location>
        <position position="191"/>
    </location>
    <ligand>
        <name>Mg(2+)</name>
        <dbReference type="ChEBI" id="CHEBI:18420"/>
    </ligand>
</feature>
<dbReference type="WBParaSite" id="PgR038X_g023_t01">
    <property type="protein sequence ID" value="PgR038X_g023_t01"/>
    <property type="gene ID" value="PgR038X_g023"/>
</dbReference>
<comment type="catalytic activity">
    <reaction evidence="5">
        <text>a 3-demethylubiquinol + S-adenosyl-L-methionine = a ubiquinol + S-adenosyl-L-homocysteine + H(+)</text>
        <dbReference type="Rhea" id="RHEA:44380"/>
        <dbReference type="Rhea" id="RHEA-COMP:9566"/>
        <dbReference type="Rhea" id="RHEA-COMP:10914"/>
        <dbReference type="ChEBI" id="CHEBI:15378"/>
        <dbReference type="ChEBI" id="CHEBI:17976"/>
        <dbReference type="ChEBI" id="CHEBI:57856"/>
        <dbReference type="ChEBI" id="CHEBI:59789"/>
        <dbReference type="ChEBI" id="CHEBI:84422"/>
        <dbReference type="EC" id="2.1.1.64"/>
    </reaction>
</comment>
<comment type="subunit">
    <text evidence="5">Component of a multi-subunit COQ enzyme complex.</text>
</comment>
<dbReference type="Proteomes" id="UP000887569">
    <property type="component" value="Unplaced"/>
</dbReference>
<evidence type="ECO:0000313" key="8">
    <source>
        <dbReference type="WBParaSite" id="PgR038X_g023_t01"/>
    </source>
</evidence>
<feature type="binding site" evidence="5">
    <location>
        <position position="190"/>
    </location>
    <ligand>
        <name>Mg(2+)</name>
        <dbReference type="ChEBI" id="CHEBI:18420"/>
    </ligand>
</feature>
<comment type="pathway">
    <text evidence="5">Cofactor biosynthesis; ubiquinone biosynthesis.</text>
</comment>
<comment type="catalytic activity">
    <reaction evidence="5">
        <text>a 3,4-dihydroxy-5-(all-trans-polyprenyl)benzoate + S-adenosyl-L-methionine = a 4-hydroxy-3-methoxy-5-(all-trans-polyprenyl)benzoate + S-adenosyl-L-homocysteine + H(+)</text>
        <dbReference type="Rhea" id="RHEA:44452"/>
        <dbReference type="Rhea" id="RHEA-COMP:10930"/>
        <dbReference type="Rhea" id="RHEA-COMP:10931"/>
        <dbReference type="ChEBI" id="CHEBI:15378"/>
        <dbReference type="ChEBI" id="CHEBI:57856"/>
        <dbReference type="ChEBI" id="CHEBI:59789"/>
        <dbReference type="ChEBI" id="CHEBI:64694"/>
        <dbReference type="ChEBI" id="CHEBI:84443"/>
        <dbReference type="EC" id="2.1.1.114"/>
    </reaction>
</comment>
<feature type="binding site" evidence="5">
    <location>
        <position position="135"/>
    </location>
    <ligand>
        <name>S-adenosyl-L-methionine</name>
        <dbReference type="ChEBI" id="CHEBI:59789"/>
    </ligand>
</feature>
<dbReference type="InterPro" id="IPR029063">
    <property type="entry name" value="SAM-dependent_MTases_sf"/>
</dbReference>
<feature type="binding site" evidence="5">
    <location>
        <position position="114"/>
    </location>
    <ligand>
        <name>S-adenosyl-L-methionine</name>
        <dbReference type="ChEBI" id="CHEBI:59789"/>
    </ligand>
</feature>
<feature type="domain" description="Methyltransferase type 11" evidence="6">
    <location>
        <begin position="111"/>
        <end position="213"/>
    </location>
</feature>
<evidence type="ECO:0000256" key="2">
    <source>
        <dbReference type="ARBA" id="ARBA00022679"/>
    </source>
</evidence>
<keyword evidence="4 5" id="KW-0949">S-adenosyl-L-methionine</keyword>
<feature type="binding site" evidence="5">
    <location>
        <position position="186"/>
    </location>
    <ligand>
        <name>S-adenosyl-L-methionine</name>
        <dbReference type="ChEBI" id="CHEBI:59789"/>
    </ligand>
</feature>
<dbReference type="HAMAP" id="MF_00472">
    <property type="entry name" value="UbiG"/>
    <property type="match status" value="1"/>
</dbReference>
<evidence type="ECO:0000259" key="6">
    <source>
        <dbReference type="Pfam" id="PF08241"/>
    </source>
</evidence>
<proteinExistence type="inferred from homology"/>
<keyword evidence="7" id="KW-1185">Reference proteome</keyword>
<dbReference type="Gene3D" id="3.40.50.150">
    <property type="entry name" value="Vaccinia Virus protein VP39"/>
    <property type="match status" value="1"/>
</dbReference>
<reference evidence="8" key="1">
    <citation type="submission" date="2022-11" db="UniProtKB">
        <authorList>
            <consortium name="WormBaseParasite"/>
        </authorList>
    </citation>
    <scope>IDENTIFICATION</scope>
</reference>
<dbReference type="GO" id="GO:0031314">
    <property type="term" value="C:extrinsic component of mitochondrial inner membrane"/>
    <property type="evidence" value="ECO:0007669"/>
    <property type="project" value="UniProtKB-UniRule"/>
</dbReference>
<keyword evidence="5" id="KW-0479">Metal-binding</keyword>
<dbReference type="GO" id="GO:0032259">
    <property type="term" value="P:methylation"/>
    <property type="evidence" value="ECO:0007669"/>
    <property type="project" value="UniProtKB-KW"/>
</dbReference>
<comment type="cofactor">
    <cofactor evidence="5">
        <name>Mg(2+)</name>
        <dbReference type="ChEBI" id="CHEBI:18420"/>
    </cofactor>
</comment>
<keyword evidence="5" id="KW-0999">Mitochondrion inner membrane</keyword>
<keyword evidence="1 5" id="KW-0489">Methyltransferase</keyword>
<dbReference type="EC" id="2.1.1.64" evidence="5"/>
<organism evidence="7 8">
    <name type="scientific">Parascaris univalens</name>
    <name type="common">Nematode worm</name>
    <dbReference type="NCBI Taxonomy" id="6257"/>
    <lineage>
        <taxon>Eukaryota</taxon>
        <taxon>Metazoa</taxon>
        <taxon>Ecdysozoa</taxon>
        <taxon>Nematoda</taxon>
        <taxon>Chromadorea</taxon>
        <taxon>Rhabditida</taxon>
        <taxon>Spirurina</taxon>
        <taxon>Ascaridomorpha</taxon>
        <taxon>Ascaridoidea</taxon>
        <taxon>Ascarididae</taxon>
        <taxon>Parascaris</taxon>
    </lineage>
</organism>
<accession>A0A915BFM5</accession>
<dbReference type="Pfam" id="PF08241">
    <property type="entry name" value="Methyltransf_11"/>
    <property type="match status" value="1"/>
</dbReference>
<dbReference type="GO" id="GO:0010420">
    <property type="term" value="F:polyprenyldihydroxybenzoate methyltransferase activity"/>
    <property type="evidence" value="ECO:0007669"/>
    <property type="project" value="UniProtKB-UniRule"/>
</dbReference>
<keyword evidence="5" id="KW-0472">Membrane</keyword>
<dbReference type="CDD" id="cd02440">
    <property type="entry name" value="AdoMet_MTases"/>
    <property type="match status" value="1"/>
</dbReference>
<comment type="subcellular location">
    <subcellularLocation>
        <location evidence="5">Mitochondrion inner membrane</location>
        <topology evidence="5">Peripheral membrane protein</topology>
        <orientation evidence="5">Matrix side</orientation>
    </subcellularLocation>
</comment>
<comment type="similarity">
    <text evidence="5">Belongs to the class I-like SAM-binding methyltransferase superfamily. UbiG/COQ3 family.</text>
</comment>
<dbReference type="PANTHER" id="PTHR43464">
    <property type="entry name" value="METHYLTRANSFERASE"/>
    <property type="match status" value="1"/>
</dbReference>
<dbReference type="InterPro" id="IPR010233">
    <property type="entry name" value="UbiG_MeTrfase"/>
</dbReference>
<evidence type="ECO:0000256" key="4">
    <source>
        <dbReference type="ARBA" id="ARBA00022691"/>
    </source>
</evidence>
<dbReference type="GO" id="GO:0061542">
    <property type="term" value="F:3-demethylubiquinol 3-O-methyltransferase activity"/>
    <property type="evidence" value="ECO:0007669"/>
    <property type="project" value="UniProtKB-UniRule"/>
</dbReference>
<name>A0A915BFM5_PARUN</name>
<dbReference type="PANTHER" id="PTHR43464:SF19">
    <property type="entry name" value="UBIQUINONE BIOSYNTHESIS O-METHYLTRANSFERASE, MITOCHONDRIAL"/>
    <property type="match status" value="1"/>
</dbReference>
<comment type="catalytic activity">
    <reaction evidence="5">
        <text>a 3-demethylubiquinone + S-adenosyl-L-methionine = a ubiquinone + S-adenosyl-L-homocysteine</text>
        <dbReference type="Rhea" id="RHEA:81215"/>
        <dbReference type="Rhea" id="RHEA-COMP:9565"/>
        <dbReference type="Rhea" id="RHEA-COMP:19654"/>
        <dbReference type="ChEBI" id="CHEBI:16389"/>
        <dbReference type="ChEBI" id="CHEBI:57856"/>
        <dbReference type="ChEBI" id="CHEBI:59789"/>
        <dbReference type="ChEBI" id="CHEBI:231825"/>
    </reaction>
</comment>
<dbReference type="NCBIfam" id="TIGR01983">
    <property type="entry name" value="UbiG"/>
    <property type="match status" value="1"/>
</dbReference>
<feature type="binding site" evidence="5">
    <location>
        <position position="187"/>
    </location>
    <ligand>
        <name>Mg(2+)</name>
        <dbReference type="ChEBI" id="CHEBI:18420"/>
    </ligand>
</feature>
<dbReference type="InterPro" id="IPR013216">
    <property type="entry name" value="Methyltransf_11"/>
</dbReference>
<protein>
    <recommendedName>
        <fullName evidence="5">Ubiquinone biosynthesis O-methyltransferase, mitochondrial</fullName>
    </recommendedName>
    <alternativeName>
        <fullName evidence="5">3-demethylubiquinol 3-O-methyltransferase</fullName>
        <ecNumber evidence="5">2.1.1.64</ecNumber>
    </alternativeName>
    <alternativeName>
        <fullName evidence="5">3-demethylubiquinone 3-O-methyltransferase</fullName>
        <ecNumber evidence="5">2.1.1.-</ecNumber>
    </alternativeName>
    <alternativeName>
        <fullName evidence="5">Polyprenyldihydroxybenzoate methyltransferase</fullName>
        <ecNumber evidence="5">2.1.1.114</ecNumber>
    </alternativeName>
</protein>
<sequence length="297" mass="32385">MSPAFSDYGYRMRLGILRCARTGRATLCERVASSSSASTAFGTRLFTNSSFDSVDAEELRRFGRLSSQWANEEDSFKALHSFNQIRVPWIVDSIVKVDSHQQEQLAGIRVVDVGCGGGLLSIPLARLGASLCGIDASEEAIRAACIAVSSAFHASPPKCGEIHFECSTAEKFAETNASGFDAVVASEIVEHVADIDTFVKACVRLARSGAPLFFTTINKTLASRVFAIWMAEEVFGAVPSGVHDWSKFIEPEVLRDKLESNGCDVRLVHGIAYNPFANKWSWINCTAINYALMAVKR</sequence>
<keyword evidence="5" id="KW-0496">Mitochondrion</keyword>
<keyword evidence="5" id="KW-0460">Magnesium</keyword>
<dbReference type="AlphaFoldDB" id="A0A915BFM5"/>
<dbReference type="EC" id="2.1.1.114" evidence="5"/>
<dbReference type="GO" id="GO:0046872">
    <property type="term" value="F:metal ion binding"/>
    <property type="evidence" value="ECO:0007669"/>
    <property type="project" value="UniProtKB-KW"/>
</dbReference>
<feature type="binding site" evidence="5">
    <location>
        <position position="86"/>
    </location>
    <ligand>
        <name>S-adenosyl-L-methionine</name>
        <dbReference type="ChEBI" id="CHEBI:59789"/>
    </ligand>
</feature>
<keyword evidence="2 5" id="KW-0808">Transferase</keyword>
<comment type="function">
    <text evidence="5">O-methyltransferase required for two non-consecutive steps during ubiquinone biosynthesis. Catalyzes the 2 O-methylation of 3,4-dihydroxy-5-(all-trans-polyprenyl)benzoic acid into 4-hydroxy-3-methoxy-5-(all-trans-polyprenyl)benzoic acid. Also catalyzes the last step of ubiquinone biosynthesis by mediating methylation of 3-demethylubiquinone into ubiquinone. Also able to mediate the methylation of 3-demethylubiquinol into ubiquinol.</text>
</comment>
<evidence type="ECO:0000256" key="1">
    <source>
        <dbReference type="ARBA" id="ARBA00022603"/>
    </source>
</evidence>
<evidence type="ECO:0000313" key="7">
    <source>
        <dbReference type="Proteomes" id="UP000887569"/>
    </source>
</evidence>
<dbReference type="EC" id="2.1.1.-" evidence="5"/>
<evidence type="ECO:0000256" key="5">
    <source>
        <dbReference type="HAMAP-Rule" id="MF_03190"/>
    </source>
</evidence>
<evidence type="ECO:0000256" key="3">
    <source>
        <dbReference type="ARBA" id="ARBA00022688"/>
    </source>
</evidence>
<keyword evidence="3 5" id="KW-0831">Ubiquinone biosynthesis</keyword>
<dbReference type="SUPFAM" id="SSF53335">
    <property type="entry name" value="S-adenosyl-L-methionine-dependent methyltransferases"/>
    <property type="match status" value="1"/>
</dbReference>